<dbReference type="AlphaFoldDB" id="A0A402B5T5"/>
<name>A0A402B5T5_9CHLR</name>
<proteinExistence type="predicted"/>
<evidence type="ECO:0000313" key="2">
    <source>
        <dbReference type="Proteomes" id="UP000287171"/>
    </source>
</evidence>
<sequence length="157" mass="18151">MNIDEQFEHFLAGLGVEMESPDDRPYNGDSIPEISIFQASRDHYGVFYRLDIIDQIPELRIMVPVNKGDAKMDIYLVRLSEQTPLNNFFSKMSIYEGSAAYEQGREAALQHLLYGAAEMMKQLFWSGDLTRLTFPHEIEVYPILIQSERQTGRKKAR</sequence>
<dbReference type="OrthoDB" id="158020at2"/>
<evidence type="ECO:0000313" key="1">
    <source>
        <dbReference type="EMBL" id="GCE26697.1"/>
    </source>
</evidence>
<accession>A0A402B5T5</accession>
<protein>
    <submittedName>
        <fullName evidence="1">Uncharacterized protein</fullName>
    </submittedName>
</protein>
<reference evidence="2" key="1">
    <citation type="submission" date="2018-12" db="EMBL/GenBank/DDBJ databases">
        <title>Tengunoibacter tsumagoiensis gen. nov., sp. nov., Dictyobacter kobayashii sp. nov., D. alpinus sp. nov., and D. joshuensis sp. nov. and description of Dictyobacteraceae fam. nov. within the order Ktedonobacterales isolated from Tengu-no-mugimeshi.</title>
        <authorList>
            <person name="Wang C.M."/>
            <person name="Zheng Y."/>
            <person name="Sakai Y."/>
            <person name="Toyoda A."/>
            <person name="Minakuchi Y."/>
            <person name="Abe K."/>
            <person name="Yokota A."/>
            <person name="Yabe S."/>
        </authorList>
    </citation>
    <scope>NUCLEOTIDE SEQUENCE [LARGE SCALE GENOMIC DNA]</scope>
    <source>
        <strain evidence="2">Uno16</strain>
    </source>
</reference>
<dbReference type="EMBL" id="BIFT01000001">
    <property type="protein sequence ID" value="GCE26697.1"/>
    <property type="molecule type" value="Genomic_DNA"/>
</dbReference>
<organism evidence="1 2">
    <name type="scientific">Dictyobacter alpinus</name>
    <dbReference type="NCBI Taxonomy" id="2014873"/>
    <lineage>
        <taxon>Bacteria</taxon>
        <taxon>Bacillati</taxon>
        <taxon>Chloroflexota</taxon>
        <taxon>Ktedonobacteria</taxon>
        <taxon>Ktedonobacterales</taxon>
        <taxon>Dictyobacteraceae</taxon>
        <taxon>Dictyobacter</taxon>
    </lineage>
</organism>
<gene>
    <name evidence="1" type="ORF">KDA_21810</name>
</gene>
<dbReference type="RefSeq" id="WP_126627117.1">
    <property type="nucleotide sequence ID" value="NZ_BIFT01000001.1"/>
</dbReference>
<keyword evidence="2" id="KW-1185">Reference proteome</keyword>
<dbReference type="Proteomes" id="UP000287171">
    <property type="component" value="Unassembled WGS sequence"/>
</dbReference>
<comment type="caution">
    <text evidence="1">The sequence shown here is derived from an EMBL/GenBank/DDBJ whole genome shotgun (WGS) entry which is preliminary data.</text>
</comment>